<feature type="region of interest" description="Disordered" evidence="6">
    <location>
        <begin position="216"/>
        <end position="247"/>
    </location>
</feature>
<evidence type="ECO:0000256" key="3">
    <source>
        <dbReference type="ARBA" id="ARBA00022989"/>
    </source>
</evidence>
<reference evidence="7" key="1">
    <citation type="submission" date="2020-06" db="EMBL/GenBank/DDBJ databases">
        <authorList>
            <consortium name="Plant Systems Biology data submission"/>
        </authorList>
    </citation>
    <scope>NUCLEOTIDE SEQUENCE</scope>
    <source>
        <strain evidence="7">D6</strain>
    </source>
</reference>
<evidence type="ECO:0000256" key="1">
    <source>
        <dbReference type="ARBA" id="ARBA00004141"/>
    </source>
</evidence>
<dbReference type="PANTHER" id="PTHR19317:SF0">
    <property type="entry name" value="PRENYLATED RAB ACCEPTOR PROTEIN 1"/>
    <property type="match status" value="1"/>
</dbReference>
<dbReference type="Pfam" id="PF03208">
    <property type="entry name" value="PRA1"/>
    <property type="match status" value="1"/>
</dbReference>
<dbReference type="Proteomes" id="UP001153069">
    <property type="component" value="Unassembled WGS sequence"/>
</dbReference>
<evidence type="ECO:0000256" key="5">
    <source>
        <dbReference type="RuleBase" id="RU363107"/>
    </source>
</evidence>
<dbReference type="EMBL" id="CAICTM010000586">
    <property type="protein sequence ID" value="CAB9513365.1"/>
    <property type="molecule type" value="Genomic_DNA"/>
</dbReference>
<name>A0A9N8E781_9STRA</name>
<evidence type="ECO:0000256" key="2">
    <source>
        <dbReference type="ARBA" id="ARBA00022692"/>
    </source>
</evidence>
<dbReference type="OrthoDB" id="44302at2759"/>
<feature type="region of interest" description="Disordered" evidence="6">
    <location>
        <begin position="1"/>
        <end position="24"/>
    </location>
</feature>
<keyword evidence="2 5" id="KW-0812">Transmembrane</keyword>
<feature type="transmembrane region" description="Helical" evidence="5">
    <location>
        <begin position="158"/>
        <end position="181"/>
    </location>
</feature>
<keyword evidence="3 5" id="KW-1133">Transmembrane helix</keyword>
<organism evidence="7 8">
    <name type="scientific">Seminavis robusta</name>
    <dbReference type="NCBI Taxonomy" id="568900"/>
    <lineage>
        <taxon>Eukaryota</taxon>
        <taxon>Sar</taxon>
        <taxon>Stramenopiles</taxon>
        <taxon>Ochrophyta</taxon>
        <taxon>Bacillariophyta</taxon>
        <taxon>Bacillariophyceae</taxon>
        <taxon>Bacillariophycidae</taxon>
        <taxon>Naviculales</taxon>
        <taxon>Naviculaceae</taxon>
        <taxon>Seminavis</taxon>
    </lineage>
</organism>
<comment type="subcellular location">
    <subcellularLocation>
        <location evidence="1 5">Membrane</location>
        <topology evidence="1 5">Multi-pass membrane protein</topology>
    </subcellularLocation>
</comment>
<comment type="similarity">
    <text evidence="5">Belongs to the PRA1 family.</text>
</comment>
<accession>A0A9N8E781</accession>
<evidence type="ECO:0000256" key="4">
    <source>
        <dbReference type="ARBA" id="ARBA00023136"/>
    </source>
</evidence>
<dbReference type="PANTHER" id="PTHR19317">
    <property type="entry name" value="PRENYLATED RAB ACCEPTOR 1-RELATED"/>
    <property type="match status" value="1"/>
</dbReference>
<dbReference type="GO" id="GO:0005794">
    <property type="term" value="C:Golgi apparatus"/>
    <property type="evidence" value="ECO:0007669"/>
    <property type="project" value="TreeGrafter"/>
</dbReference>
<comment type="caution">
    <text evidence="7">The sequence shown here is derived from an EMBL/GenBank/DDBJ whole genome shotgun (WGS) entry which is preliminary data.</text>
</comment>
<feature type="transmembrane region" description="Helical" evidence="5">
    <location>
        <begin position="187"/>
        <end position="204"/>
    </location>
</feature>
<evidence type="ECO:0000313" key="8">
    <source>
        <dbReference type="Proteomes" id="UP001153069"/>
    </source>
</evidence>
<proteinExistence type="inferred from homology"/>
<dbReference type="AlphaFoldDB" id="A0A9N8E781"/>
<dbReference type="GO" id="GO:0016020">
    <property type="term" value="C:membrane"/>
    <property type="evidence" value="ECO:0007669"/>
    <property type="project" value="UniProtKB-SubCell"/>
</dbReference>
<gene>
    <name evidence="7" type="ORF">SEMRO_587_G171330.1</name>
</gene>
<sequence length="247" mass="27127">MPLTASQRNIPLTSPAQNEKVPLMSGGGHGSMGLDMVESARLYVSGMASRMWGSISMETLRPLPMFLGISGNNFCMSAGAFTPPIKKMDKATPEKITSRIKLNISFFLTNYAMVAFGVAVVVALMHPGMLLSLGLVWLLWWGHNYLIHNEVVLFNHNISILVSISHRFYVLFVISVVVVVWKCFRPALLFSFITGFIIMAHAIMRDPKHIDKYGSSGAIRHGGSSDSDDEEGNNGNAVLVDRPQSDV</sequence>
<protein>
    <recommendedName>
        <fullName evidence="5">PRA1 family protein</fullName>
    </recommendedName>
</protein>
<keyword evidence="4 5" id="KW-0472">Membrane</keyword>
<dbReference type="InterPro" id="IPR004895">
    <property type="entry name" value="Prenylated_rab_accept_PRA1"/>
</dbReference>
<feature type="compositionally biased region" description="Polar residues" evidence="6">
    <location>
        <begin position="1"/>
        <end position="17"/>
    </location>
</feature>
<evidence type="ECO:0000313" key="7">
    <source>
        <dbReference type="EMBL" id="CAB9513365.1"/>
    </source>
</evidence>
<evidence type="ECO:0000256" key="6">
    <source>
        <dbReference type="SAM" id="MobiDB-lite"/>
    </source>
</evidence>
<keyword evidence="8" id="KW-1185">Reference proteome</keyword>